<protein>
    <recommendedName>
        <fullName evidence="4">Internalin</fullName>
    </recommendedName>
</protein>
<evidence type="ECO:0000313" key="3">
    <source>
        <dbReference type="EMBL" id="GAG94277.1"/>
    </source>
</evidence>
<dbReference type="Pfam" id="PF12799">
    <property type="entry name" value="LRR_4"/>
    <property type="match status" value="1"/>
</dbReference>
<evidence type="ECO:0000256" key="1">
    <source>
        <dbReference type="ARBA" id="ARBA00022614"/>
    </source>
</evidence>
<gene>
    <name evidence="3" type="ORF">S01H4_46840</name>
</gene>
<dbReference type="PROSITE" id="PS51450">
    <property type="entry name" value="LRR"/>
    <property type="match status" value="1"/>
</dbReference>
<proteinExistence type="predicted"/>
<dbReference type="InterPro" id="IPR050836">
    <property type="entry name" value="SDS22/Internalin_LRR"/>
</dbReference>
<dbReference type="PANTHER" id="PTHR46652:SF3">
    <property type="entry name" value="LEUCINE-RICH REPEAT-CONTAINING PROTEIN 9"/>
    <property type="match status" value="1"/>
</dbReference>
<sequence length="119" mass="12544">MRRGKIMGKIFGIALALVIVVGLAGLATALSPVLADDPVVTFPDAKLDAAIREAIGKPTGDIYQSDLEGLTSLNASGKSISDITGLEYCVNLTTLDLRRNWISDISPLSSLTNLTTLDL</sequence>
<dbReference type="AlphaFoldDB" id="X1CMS4"/>
<evidence type="ECO:0008006" key="4">
    <source>
        <dbReference type="Google" id="ProtNLM"/>
    </source>
</evidence>
<dbReference type="InterPro" id="IPR032675">
    <property type="entry name" value="LRR_dom_sf"/>
</dbReference>
<keyword evidence="1" id="KW-0433">Leucine-rich repeat</keyword>
<dbReference type="Gene3D" id="3.80.10.10">
    <property type="entry name" value="Ribonuclease Inhibitor"/>
    <property type="match status" value="1"/>
</dbReference>
<evidence type="ECO:0000256" key="2">
    <source>
        <dbReference type="ARBA" id="ARBA00022737"/>
    </source>
</evidence>
<dbReference type="EMBL" id="BART01026221">
    <property type="protein sequence ID" value="GAG94277.1"/>
    <property type="molecule type" value="Genomic_DNA"/>
</dbReference>
<feature type="non-terminal residue" evidence="3">
    <location>
        <position position="119"/>
    </location>
</feature>
<dbReference type="PANTHER" id="PTHR46652">
    <property type="entry name" value="LEUCINE-RICH REPEAT AND IQ DOMAIN-CONTAINING PROTEIN 1-RELATED"/>
    <property type="match status" value="1"/>
</dbReference>
<name>X1CMS4_9ZZZZ</name>
<dbReference type="InterPro" id="IPR001611">
    <property type="entry name" value="Leu-rich_rpt"/>
</dbReference>
<dbReference type="InterPro" id="IPR025875">
    <property type="entry name" value="Leu-rich_rpt_4"/>
</dbReference>
<reference evidence="3" key="1">
    <citation type="journal article" date="2014" name="Front. Microbiol.">
        <title>High frequency of phylogenetically diverse reductive dehalogenase-homologous genes in deep subseafloor sedimentary metagenomes.</title>
        <authorList>
            <person name="Kawai M."/>
            <person name="Futagami T."/>
            <person name="Toyoda A."/>
            <person name="Takaki Y."/>
            <person name="Nishi S."/>
            <person name="Hori S."/>
            <person name="Arai W."/>
            <person name="Tsubouchi T."/>
            <person name="Morono Y."/>
            <person name="Uchiyama I."/>
            <person name="Ito T."/>
            <person name="Fujiyama A."/>
            <person name="Inagaki F."/>
            <person name="Takami H."/>
        </authorList>
    </citation>
    <scope>NUCLEOTIDE SEQUENCE</scope>
    <source>
        <strain evidence="3">Expedition CK06-06</strain>
    </source>
</reference>
<dbReference type="SUPFAM" id="SSF52058">
    <property type="entry name" value="L domain-like"/>
    <property type="match status" value="1"/>
</dbReference>
<organism evidence="3">
    <name type="scientific">marine sediment metagenome</name>
    <dbReference type="NCBI Taxonomy" id="412755"/>
    <lineage>
        <taxon>unclassified sequences</taxon>
        <taxon>metagenomes</taxon>
        <taxon>ecological metagenomes</taxon>
    </lineage>
</organism>
<accession>X1CMS4</accession>
<comment type="caution">
    <text evidence="3">The sequence shown here is derived from an EMBL/GenBank/DDBJ whole genome shotgun (WGS) entry which is preliminary data.</text>
</comment>
<keyword evidence="2" id="KW-0677">Repeat</keyword>